<dbReference type="PANTHER" id="PTHR43142:SF1">
    <property type="entry name" value="CARBOXYLIC ESTER HYDROLASE"/>
    <property type="match status" value="1"/>
</dbReference>
<evidence type="ECO:0000256" key="3">
    <source>
        <dbReference type="SAM" id="MobiDB-lite"/>
    </source>
</evidence>
<feature type="chain" id="PRO_5012619177" description="Carboxylesterase type B domain-containing protein" evidence="4">
    <location>
        <begin position="20"/>
        <end position="151"/>
    </location>
</feature>
<dbReference type="OrthoDB" id="19653at2759"/>
<accession>A0A1W0X5C6</accession>
<dbReference type="GO" id="GO:0016787">
    <property type="term" value="F:hydrolase activity"/>
    <property type="evidence" value="ECO:0007669"/>
    <property type="project" value="UniProtKB-KW"/>
</dbReference>
<feature type="region of interest" description="Disordered" evidence="3">
    <location>
        <begin position="90"/>
        <end position="111"/>
    </location>
</feature>
<dbReference type="Gene3D" id="3.40.50.1820">
    <property type="entry name" value="alpha/beta hydrolase"/>
    <property type="match status" value="1"/>
</dbReference>
<gene>
    <name evidence="6" type="ORF">BV898_03367</name>
</gene>
<name>A0A1W0X5C6_HYPEX</name>
<protein>
    <recommendedName>
        <fullName evidence="5">Carboxylesterase type B domain-containing protein</fullName>
    </recommendedName>
</protein>
<evidence type="ECO:0000256" key="4">
    <source>
        <dbReference type="SAM" id="SignalP"/>
    </source>
</evidence>
<feature type="compositionally biased region" description="Pro residues" evidence="3">
    <location>
        <begin position="95"/>
        <end position="106"/>
    </location>
</feature>
<evidence type="ECO:0000256" key="2">
    <source>
        <dbReference type="ARBA" id="ARBA00022801"/>
    </source>
</evidence>
<dbReference type="EMBL" id="MTYJ01000016">
    <property type="protein sequence ID" value="OQV22541.1"/>
    <property type="molecule type" value="Genomic_DNA"/>
</dbReference>
<evidence type="ECO:0000313" key="6">
    <source>
        <dbReference type="EMBL" id="OQV22541.1"/>
    </source>
</evidence>
<dbReference type="InterPro" id="IPR002018">
    <property type="entry name" value="CarbesteraseB"/>
</dbReference>
<organism evidence="6 7">
    <name type="scientific">Hypsibius exemplaris</name>
    <name type="common">Freshwater tardigrade</name>
    <dbReference type="NCBI Taxonomy" id="2072580"/>
    <lineage>
        <taxon>Eukaryota</taxon>
        <taxon>Metazoa</taxon>
        <taxon>Ecdysozoa</taxon>
        <taxon>Tardigrada</taxon>
        <taxon>Eutardigrada</taxon>
        <taxon>Parachela</taxon>
        <taxon>Hypsibioidea</taxon>
        <taxon>Hypsibiidae</taxon>
        <taxon>Hypsibius</taxon>
    </lineage>
</organism>
<keyword evidence="2" id="KW-0378">Hydrolase</keyword>
<dbReference type="PANTHER" id="PTHR43142">
    <property type="entry name" value="CARBOXYLIC ESTER HYDROLASE"/>
    <property type="match status" value="1"/>
</dbReference>
<feature type="signal peptide" evidence="4">
    <location>
        <begin position="1"/>
        <end position="19"/>
    </location>
</feature>
<keyword evidence="7" id="KW-1185">Reference proteome</keyword>
<dbReference type="Pfam" id="PF00135">
    <property type="entry name" value="COesterase"/>
    <property type="match status" value="1"/>
</dbReference>
<feature type="domain" description="Carboxylesterase type B" evidence="5">
    <location>
        <begin position="37"/>
        <end position="146"/>
    </location>
</feature>
<dbReference type="SUPFAM" id="SSF53474">
    <property type="entry name" value="alpha/beta-Hydrolases"/>
    <property type="match status" value="1"/>
</dbReference>
<dbReference type="AlphaFoldDB" id="A0A1W0X5C6"/>
<dbReference type="Proteomes" id="UP000192578">
    <property type="component" value="Unassembled WGS sequence"/>
</dbReference>
<evidence type="ECO:0000256" key="1">
    <source>
        <dbReference type="ARBA" id="ARBA00005964"/>
    </source>
</evidence>
<evidence type="ECO:0000259" key="5">
    <source>
        <dbReference type="Pfam" id="PF00135"/>
    </source>
</evidence>
<reference evidence="7" key="1">
    <citation type="submission" date="2017-01" db="EMBL/GenBank/DDBJ databases">
        <title>Comparative genomics of anhydrobiosis in the tardigrade Hypsibius dujardini.</title>
        <authorList>
            <person name="Yoshida Y."/>
            <person name="Koutsovoulos G."/>
            <person name="Laetsch D."/>
            <person name="Stevens L."/>
            <person name="Kumar S."/>
            <person name="Horikawa D."/>
            <person name="Ishino K."/>
            <person name="Komine S."/>
            <person name="Tomita M."/>
            <person name="Blaxter M."/>
            <person name="Arakawa K."/>
        </authorList>
    </citation>
    <scope>NUCLEOTIDE SEQUENCE [LARGE SCALE GENOMIC DNA]</scope>
    <source>
        <strain evidence="7">Z151</strain>
    </source>
</reference>
<keyword evidence="4" id="KW-0732">Signal</keyword>
<sequence>MTSTILFLPILLVSTVAEAFVDHTSGTVKLDNCVVLTGEKTRESDSGAETAYAYYGYKYGTAERFKINYESIPNTDLPYLDWSDQRKGGYACPQPVQPPQQRPMLPPRKSVKSEDCPYLDVYVPPISADRSEKFPVLFFVHGGGFRDALSL</sequence>
<dbReference type="InterPro" id="IPR029058">
    <property type="entry name" value="AB_hydrolase_fold"/>
</dbReference>
<proteinExistence type="inferred from homology"/>
<evidence type="ECO:0000313" key="7">
    <source>
        <dbReference type="Proteomes" id="UP000192578"/>
    </source>
</evidence>
<comment type="caution">
    <text evidence="6">The sequence shown here is derived from an EMBL/GenBank/DDBJ whole genome shotgun (WGS) entry which is preliminary data.</text>
</comment>
<comment type="similarity">
    <text evidence="1">Belongs to the type-B carboxylesterase/lipase family.</text>
</comment>